<keyword evidence="3" id="KW-1185">Reference proteome</keyword>
<reference evidence="3" key="1">
    <citation type="submission" date="2021-01" db="EMBL/GenBank/DDBJ databases">
        <title>Caligus Genome Assembly.</title>
        <authorList>
            <person name="Gallardo-Escarate C."/>
        </authorList>
    </citation>
    <scope>NUCLEOTIDE SEQUENCE [LARGE SCALE GENOMIC DNA]</scope>
</reference>
<protein>
    <submittedName>
        <fullName evidence="2">Transposable element tcb1 transposase</fullName>
    </submittedName>
</protein>
<proteinExistence type="predicted"/>
<gene>
    <name evidence="2" type="ORF">FKW44_008972</name>
</gene>
<dbReference type="Proteomes" id="UP000595437">
    <property type="component" value="Chromosome 6"/>
</dbReference>
<name>A0A7T8HEM0_CALRO</name>
<dbReference type="EMBL" id="CP045895">
    <property type="protein sequence ID" value="QQP48604.1"/>
    <property type="molecule type" value="Genomic_DNA"/>
</dbReference>
<sequence length="122" mass="13657">MEQTEGHGHRVVVRRAPSCSHHQVAQVPQEDGLRHHKKVGGVRDVQEEGAQAQDDRICTATFVAGLKRSIRPIRDAHPYPPAKAWGPPDSAPAYKAKLVQSWLKKNVPNFWDFNIWPPTAPT</sequence>
<evidence type="ECO:0000313" key="2">
    <source>
        <dbReference type="EMBL" id="QQP48604.1"/>
    </source>
</evidence>
<accession>A0A7T8HEM0</accession>
<organism evidence="2 3">
    <name type="scientific">Caligus rogercresseyi</name>
    <name type="common">Sea louse</name>
    <dbReference type="NCBI Taxonomy" id="217165"/>
    <lineage>
        <taxon>Eukaryota</taxon>
        <taxon>Metazoa</taxon>
        <taxon>Ecdysozoa</taxon>
        <taxon>Arthropoda</taxon>
        <taxon>Crustacea</taxon>
        <taxon>Multicrustacea</taxon>
        <taxon>Hexanauplia</taxon>
        <taxon>Copepoda</taxon>
        <taxon>Siphonostomatoida</taxon>
        <taxon>Caligidae</taxon>
        <taxon>Caligus</taxon>
    </lineage>
</organism>
<dbReference type="AlphaFoldDB" id="A0A7T8HEM0"/>
<evidence type="ECO:0000313" key="3">
    <source>
        <dbReference type="Proteomes" id="UP000595437"/>
    </source>
</evidence>
<evidence type="ECO:0000256" key="1">
    <source>
        <dbReference type="SAM" id="MobiDB-lite"/>
    </source>
</evidence>
<feature type="region of interest" description="Disordered" evidence="1">
    <location>
        <begin position="1"/>
        <end position="37"/>
    </location>
</feature>